<evidence type="ECO:0000313" key="2">
    <source>
        <dbReference type="Proteomes" id="UP000224080"/>
    </source>
</evidence>
<name>A0A2B7WX24_9EURO</name>
<gene>
    <name evidence="1" type="ORF">GX51_05433</name>
</gene>
<dbReference type="AlphaFoldDB" id="A0A2B7WX24"/>
<comment type="caution">
    <text evidence="1">The sequence shown here is derived from an EMBL/GenBank/DDBJ whole genome shotgun (WGS) entry which is preliminary data.</text>
</comment>
<dbReference type="Proteomes" id="UP000224080">
    <property type="component" value="Unassembled WGS sequence"/>
</dbReference>
<protein>
    <submittedName>
        <fullName evidence="1">Uncharacterized protein</fullName>
    </submittedName>
</protein>
<evidence type="ECO:0000313" key="1">
    <source>
        <dbReference type="EMBL" id="PGH01117.1"/>
    </source>
</evidence>
<reference evidence="1 2" key="1">
    <citation type="submission" date="2017-10" db="EMBL/GenBank/DDBJ databases">
        <title>Comparative genomics in systemic dimorphic fungi from Ajellomycetaceae.</title>
        <authorList>
            <person name="Munoz J.F."/>
            <person name="Mcewen J.G."/>
            <person name="Clay O.K."/>
            <person name="Cuomo C.A."/>
        </authorList>
    </citation>
    <scope>NUCLEOTIDE SEQUENCE [LARGE SCALE GENOMIC DNA]</scope>
    <source>
        <strain evidence="1 2">UAMH130</strain>
    </source>
</reference>
<keyword evidence="2" id="KW-1185">Reference proteome</keyword>
<accession>A0A2B7WX24</accession>
<sequence>MPVPTTRDTRTTTQRLNEHAVVSSPPDKVLSYKLATPMPDGAWALELNSSPGLLSVLIPWAISQGRRRSWERPSVALGGWLLSTPLLMQCSRTQDTGNAACGDRTGKTKLGQKHHTDPLESEVALPDAKRAPNNHTAGWSTVHYIIILITQRDKLQQLHVCTGGREGDRDQNGASLQVPRPKVTATAANQSWLIYLESLTQWSTRMRPWNRGLPLKGSISQAKTRGQGQWLASHGPSMIQSVQTYLHYSADMCMRPTS</sequence>
<organism evidence="1 2">
    <name type="scientific">Blastomyces parvus</name>
    <dbReference type="NCBI Taxonomy" id="2060905"/>
    <lineage>
        <taxon>Eukaryota</taxon>
        <taxon>Fungi</taxon>
        <taxon>Dikarya</taxon>
        <taxon>Ascomycota</taxon>
        <taxon>Pezizomycotina</taxon>
        <taxon>Eurotiomycetes</taxon>
        <taxon>Eurotiomycetidae</taxon>
        <taxon>Onygenales</taxon>
        <taxon>Ajellomycetaceae</taxon>
        <taxon>Blastomyces</taxon>
    </lineage>
</organism>
<proteinExistence type="predicted"/>
<dbReference type="EMBL" id="PDNC01000076">
    <property type="protein sequence ID" value="PGH01117.1"/>
    <property type="molecule type" value="Genomic_DNA"/>
</dbReference>